<dbReference type="OrthoDB" id="9767116at2"/>
<dbReference type="SMART" id="SM01359">
    <property type="entry name" value="A2M_N_2"/>
    <property type="match status" value="1"/>
</dbReference>
<dbReference type="InterPro" id="IPR011626">
    <property type="entry name" value="Alpha-macroglobulin_TED"/>
</dbReference>
<dbReference type="SMART" id="SM00223">
    <property type="entry name" value="APPLE"/>
    <property type="match status" value="1"/>
</dbReference>
<protein>
    <recommendedName>
        <fullName evidence="11">Apple domain-containing protein</fullName>
    </recommendedName>
</protein>
<dbReference type="Pfam" id="PF11974">
    <property type="entry name" value="bMG3"/>
    <property type="match status" value="1"/>
</dbReference>
<dbReference type="InterPro" id="IPR047565">
    <property type="entry name" value="Alpha-macroglob_thiol-ester_cl"/>
</dbReference>
<evidence type="ECO:0008006" key="11">
    <source>
        <dbReference type="Google" id="ProtNLM"/>
    </source>
</evidence>
<dbReference type="Pfam" id="PF17973">
    <property type="entry name" value="bMG10"/>
    <property type="match status" value="1"/>
</dbReference>
<feature type="chain" id="PRO_5010217000" description="Apple domain-containing protein" evidence="5">
    <location>
        <begin position="21"/>
        <end position="1810"/>
    </location>
</feature>
<dbReference type="GO" id="GO:0006508">
    <property type="term" value="P:proteolysis"/>
    <property type="evidence" value="ECO:0007669"/>
    <property type="project" value="InterPro"/>
</dbReference>
<evidence type="ECO:0000256" key="2">
    <source>
        <dbReference type="ARBA" id="ARBA00022729"/>
    </source>
</evidence>
<dbReference type="Gene3D" id="3.50.4.10">
    <property type="entry name" value="Hepatocyte Growth Factor"/>
    <property type="match status" value="1"/>
</dbReference>
<dbReference type="InterPro" id="IPR003609">
    <property type="entry name" value="Pan_app"/>
</dbReference>
<dbReference type="Pfam" id="PF07678">
    <property type="entry name" value="TED_complement"/>
    <property type="match status" value="1"/>
</dbReference>
<dbReference type="InterPro" id="IPR021868">
    <property type="entry name" value="Alpha_2_Macroglob_MG3"/>
</dbReference>
<dbReference type="InterPro" id="IPR041462">
    <property type="entry name" value="Bact_A2M_MG6"/>
</dbReference>
<evidence type="ECO:0000259" key="6">
    <source>
        <dbReference type="SMART" id="SM00223"/>
    </source>
</evidence>
<dbReference type="Pfam" id="PF21142">
    <property type="entry name" value="A2M_bMG2"/>
    <property type="match status" value="1"/>
</dbReference>
<keyword evidence="2 5" id="KW-0732">Signal</keyword>
<feature type="domain" description="Alpha-2-macroglobulin" evidence="8">
    <location>
        <begin position="1159"/>
        <end position="1247"/>
    </location>
</feature>
<sequence>MLRFGRMVGGALCLWLGCVAAVGAQQAVPDYRYVVTRDMDFLGSDLDALFDTDLDSCVRACNATAACTAFTFNSRSNACFPKRQITERAPYEGAISAIKVANDPAIVEQAQSRRAELGFLGAGALDKAMALGRDLGLRHQAGSFDLAQVLDTIAARREAGKIAQAAGWAGAAVSLSDRSDLWVEYARLLMTIQTDNSDEARNNAERATGAAINAYLRGRSPAEQTSALLVLSRALERMGQGRDMIPTLRLAQQIQPREDIGGALGGAIAKYGFRVQDSTVESDSAAPRICAVFSEPLVQAGIDYDPYVRLPQAGLVVQVDGSQLCIDGVEHGKRYRVTLRAGLPAASGEGLAKDVELTHYVRDRTPSVRFPGRAYVLPKTDDAALPIDTVNLTDVDLRLRRVSDRNLLRAVQDGYFGRPLSQWQDQTFASEIAEEIWTGSAVVGNQLNREMTTRLPLGDAIAGQPAGIYALTARVPGADPYDDPGTTQWFVLSDLGLSTMSGTDGLHLAVRGLGDAAPRAGVEVTLVSRANAVLASTTTDADGFARFEPGLTRGTGGAAPALVLAQEGTDDIGFLSLTDPAFDLSDRGVEGRAPAGPVDVFLTTDRGAYRAGETIHATILVRDGSADAIAGLPVIATLSRPDGVEYRRMVSGAGVAGGHVFALPVGLDAPRGTWRLQIFGDPDAPALASQTVLVEDFLPERIDFDLALPDGPLRASDSPVLDISARYLFGAPGADLSVEGQATLRAARELADWPGYGFGRHDVAIAPVSSHFSGQRTDVQGQASVALDLPETEVSGLPYELTVAARLADGSGRPVERQITAQVLPSMPVIGIKPMFEGVLPEGGEARFEVIGLAADLTPQPMRVRWTLNRVETRYQWYQLYGNWNWEPTTRRSRIATGEAIVDGSLALAQPVDWGAYELVVERLDGEYVAASAGFQAGWYAPADASATPDRLDLSLDRQNYRPGDTALLRIVPRAAGSALISVMSNRLIHRQAVEVPAGETVIPLKVTEDWGTGAYVSAAVIRPMDVAAGQNPARSLGVAHASVEPVGKLLDVAIDVPEVAEPRQTQKVQVTVAGAAQGDEVWLTLAAVDLGILNLTGFSGPDPVQHYFGQRRLGMELRDVYGRLIDGMNGALGTVRSGGDNGAGMRLQSPPPTQDPMAAFSGPVRVGPDGVALVDVDLPAFNGTVRLMAVVWSNGAVGQAQTDMLVRDPVVVTATLPNFLAPGDTSRILLEVVHADGPAGTMQVALATDGAGLDLGASPEPFDLAAGGKASFQVPVTAQAVGDQMIDVVLTTPEGREMRQSLRMAVRANDPMVARTRRFTLGAGETFAFSDDVFADLRSGTGKAILSAGALAKFDAPGLLAMLDRYPYGCTEQVTSQALPLLYLSSVARATGLGDGPVVQARLDEAIGRILTRQSANGAFGLWQAGSGDFWLDAYVSDFLSRARAQGFAVPDRAFRLAMDNLRNRINYAPDFDSGGEDIAYALMVLAREGAAAMGDLRYYADVKGSAFATPLAAAQLGAALASYGDQTRADAMFARAAQRVATATEDPLLWRADYGTELRDAAGVLALATEAGSAAVDVSALSDRITGVAGPRSTQEAAWSLLAAQALIDTPEQSGLLLDGVPGDGAFVQVLRGGGQDMTISVRDGQAADITLTTIGIPVVAPEAGGTGYAITRDYYTIDGAPVEGHSLAVGDRVVTVLRVIPFEKSAARLIIDDPLPAGLEIDNPNLLRSGDVRALDWLKPSPAEHAEFRSDRFIAAVDMRTAEPITLAYIARAVTPGDFHHPAASVEDMYRPRFGARTDTARMVVTE</sequence>
<evidence type="ECO:0000259" key="8">
    <source>
        <dbReference type="SMART" id="SM01360"/>
    </source>
</evidence>
<dbReference type="Proteomes" id="UP000182466">
    <property type="component" value="Unassembled WGS sequence"/>
</dbReference>
<evidence type="ECO:0000259" key="7">
    <source>
        <dbReference type="SMART" id="SM01359"/>
    </source>
</evidence>
<dbReference type="Pfam" id="PF17962">
    <property type="entry name" value="bMG6"/>
    <property type="match status" value="1"/>
</dbReference>
<gene>
    <name evidence="9" type="ORF">SAMN05216236_101211</name>
</gene>
<dbReference type="PROSITE" id="PS51257">
    <property type="entry name" value="PROKAR_LIPOPROTEIN"/>
    <property type="match status" value="1"/>
</dbReference>
<dbReference type="InterPro" id="IPR051802">
    <property type="entry name" value="YfhM-like"/>
</dbReference>
<dbReference type="RefSeq" id="WP_027263154.1">
    <property type="nucleotide sequence ID" value="NZ_FPAW01000001.1"/>
</dbReference>
<dbReference type="eggNOG" id="COG2373">
    <property type="taxonomic scope" value="Bacteria"/>
</dbReference>
<dbReference type="Gene3D" id="2.60.40.1930">
    <property type="match status" value="1"/>
</dbReference>
<comment type="similarity">
    <text evidence="1">Belongs to the protease inhibitor I39 (alpha-2-macroglobulin) family. Bacterial alpha-2-macroglobulin subfamily.</text>
</comment>
<dbReference type="InterPro" id="IPR049120">
    <property type="entry name" value="A2M_bMG2"/>
</dbReference>
<dbReference type="InterPro" id="IPR001599">
    <property type="entry name" value="Macroglobln_a2"/>
</dbReference>
<dbReference type="SMART" id="SM01360">
    <property type="entry name" value="A2M"/>
    <property type="match status" value="1"/>
</dbReference>
<feature type="signal peptide" evidence="5">
    <location>
        <begin position="1"/>
        <end position="20"/>
    </location>
</feature>
<dbReference type="Pfam" id="PF07703">
    <property type="entry name" value="A2M_BRD"/>
    <property type="match status" value="1"/>
</dbReference>
<feature type="domain" description="Alpha-2-macroglobulin bait region" evidence="7">
    <location>
        <begin position="952"/>
        <end position="1096"/>
    </location>
</feature>
<dbReference type="InterPro" id="IPR041203">
    <property type="entry name" value="Bact_A2M_MG5"/>
</dbReference>
<dbReference type="GO" id="GO:0004866">
    <property type="term" value="F:endopeptidase inhibitor activity"/>
    <property type="evidence" value="ECO:0007669"/>
    <property type="project" value="InterPro"/>
</dbReference>
<dbReference type="InterPro" id="IPR000177">
    <property type="entry name" value="Apple"/>
</dbReference>
<dbReference type="CDD" id="cd02891">
    <property type="entry name" value="A2M_like"/>
    <property type="match status" value="1"/>
</dbReference>
<dbReference type="SMART" id="SM01419">
    <property type="entry name" value="Thiol-ester_cl"/>
    <property type="match status" value="1"/>
</dbReference>
<dbReference type="InterPro" id="IPR011625">
    <property type="entry name" value="A2M_N_BRD"/>
</dbReference>
<dbReference type="InterPro" id="IPR002890">
    <property type="entry name" value="MG2"/>
</dbReference>
<name>A0A1I6XD87_9RHOB</name>
<organism evidence="9 10">
    <name type="scientific">Sedimentitalea nanhaiensis</name>
    <dbReference type="NCBI Taxonomy" id="999627"/>
    <lineage>
        <taxon>Bacteria</taxon>
        <taxon>Pseudomonadati</taxon>
        <taxon>Pseudomonadota</taxon>
        <taxon>Alphaproteobacteria</taxon>
        <taxon>Rhodobacterales</taxon>
        <taxon>Paracoccaceae</taxon>
        <taxon>Sedimentitalea</taxon>
    </lineage>
</organism>
<dbReference type="InterPro" id="IPR026284">
    <property type="entry name" value="A2MG_proteobact"/>
</dbReference>
<accession>A0A1I6XD87</accession>
<dbReference type="Gene3D" id="1.50.10.20">
    <property type="match status" value="1"/>
</dbReference>
<evidence type="ECO:0000256" key="1">
    <source>
        <dbReference type="ARBA" id="ARBA00010556"/>
    </source>
</evidence>
<evidence type="ECO:0000256" key="5">
    <source>
        <dbReference type="SAM" id="SignalP"/>
    </source>
</evidence>
<reference evidence="9 10" key="1">
    <citation type="submission" date="2016-10" db="EMBL/GenBank/DDBJ databases">
        <authorList>
            <person name="de Groot N.N."/>
        </authorList>
    </citation>
    <scope>NUCLEOTIDE SEQUENCE [LARGE SCALE GENOMIC DNA]</scope>
    <source>
        <strain evidence="9 10">CGMCC 1.10959</strain>
    </source>
</reference>
<dbReference type="PIRSF" id="PIRSF038980">
    <property type="entry name" value="A2M_bac"/>
    <property type="match status" value="1"/>
</dbReference>
<dbReference type="EMBL" id="FPAW01000001">
    <property type="protein sequence ID" value="SFT36083.1"/>
    <property type="molecule type" value="Genomic_DNA"/>
</dbReference>
<dbReference type="InterPro" id="IPR008930">
    <property type="entry name" value="Terpenoid_cyclase/PrenylTrfase"/>
</dbReference>
<dbReference type="Pfam" id="PF01835">
    <property type="entry name" value="MG2"/>
    <property type="match status" value="1"/>
</dbReference>
<keyword evidence="3" id="KW-0677">Repeat</keyword>
<dbReference type="PANTHER" id="PTHR40094:SF1">
    <property type="entry name" value="UBIQUITIN DOMAIN-CONTAINING PROTEIN"/>
    <property type="match status" value="1"/>
</dbReference>
<evidence type="ECO:0000256" key="3">
    <source>
        <dbReference type="ARBA" id="ARBA00022737"/>
    </source>
</evidence>
<keyword evidence="10" id="KW-1185">Reference proteome</keyword>
<dbReference type="InterPro" id="IPR041246">
    <property type="entry name" value="Bact_MG10"/>
</dbReference>
<feature type="domain" description="Apple" evidence="6">
    <location>
        <begin position="35"/>
        <end position="101"/>
    </location>
</feature>
<keyword evidence="4" id="KW-1015">Disulfide bond</keyword>
<evidence type="ECO:0000313" key="9">
    <source>
        <dbReference type="EMBL" id="SFT36083.1"/>
    </source>
</evidence>
<evidence type="ECO:0000313" key="10">
    <source>
        <dbReference type="Proteomes" id="UP000182466"/>
    </source>
</evidence>
<dbReference type="STRING" id="999627.SAMN05216236_101211"/>
<dbReference type="PANTHER" id="PTHR40094">
    <property type="entry name" value="ALPHA-2-MACROGLOBULIN HOMOLOG"/>
    <property type="match status" value="1"/>
</dbReference>
<evidence type="ECO:0000256" key="4">
    <source>
        <dbReference type="ARBA" id="ARBA00023157"/>
    </source>
</evidence>
<dbReference type="Pfam" id="PF00024">
    <property type="entry name" value="PAN_1"/>
    <property type="match status" value="1"/>
</dbReference>
<dbReference type="Pfam" id="PF17972">
    <property type="entry name" value="bMG5"/>
    <property type="match status" value="1"/>
</dbReference>
<dbReference type="SUPFAM" id="SSF48239">
    <property type="entry name" value="Terpenoid cyclases/Protein prenyltransferases"/>
    <property type="match status" value="1"/>
</dbReference>
<dbReference type="GO" id="GO:0005615">
    <property type="term" value="C:extracellular space"/>
    <property type="evidence" value="ECO:0007669"/>
    <property type="project" value="InterPro"/>
</dbReference>
<proteinExistence type="inferred from homology"/>